<evidence type="ECO:0000256" key="7">
    <source>
        <dbReference type="ARBA" id="ARBA00022679"/>
    </source>
</evidence>
<evidence type="ECO:0000256" key="10">
    <source>
        <dbReference type="ARBA" id="ARBA00022840"/>
    </source>
</evidence>
<evidence type="ECO:0000256" key="5">
    <source>
        <dbReference type="ARBA" id="ARBA00013882"/>
    </source>
</evidence>
<sequence>MSEAVTHTIAKSSGWLDPLLREWLPRQRWFAGKGRPVTGFTPVAATELLPLDSNLGLLHLLVRTHQPLVPAQGAPAVPADCYQLLIGVRETLPPRLAPALIGHVTEGPLAGRTVYDALHDPRLADVLLEALRTEARVGELRCERDLDHRIAEHLVPRLVTSEQSNSSIVYGDTFILKLFRRVVAGANPDLELPLLLSREGCRRVPAPAAWMLADLDSVGGNGSGSGSASGSDFVSGSGSGSGSSPGSGSGSVSGDGTHVLGVLQPYLQGAADGWELALSVLAKGEDFTAEARALGRTTAEVHTALARALPTVTFGRAQLEALVDGMTERLDAAAQAVPALRPYAPGLHTAFEALADLAAEGRSWTAQRIHGDLHLGQCLRSPSGVGDDAGPASVSASASASASDSASASASPSGEWSLIDFEGEPAKPLAERRMPQPVARDIAGMLRSFDYAAHSVQPPATDWAALCRAAYCSGYAEVAGADPRTDPVLLRAFETDKAVYEVLYEARHRPDWLQVPLTAVRRLAAGADVP</sequence>
<dbReference type="InterPro" id="IPR040999">
    <property type="entry name" value="Mak_N_cap"/>
</dbReference>
<dbReference type="EMBL" id="AP018448">
    <property type="protein sequence ID" value="BBC32867.1"/>
    <property type="molecule type" value="Genomic_DNA"/>
</dbReference>
<proteinExistence type="inferred from homology"/>
<feature type="compositionally biased region" description="Gly residues" evidence="15">
    <location>
        <begin position="237"/>
        <end position="253"/>
    </location>
</feature>
<evidence type="ECO:0000313" key="17">
    <source>
        <dbReference type="EMBL" id="BBC32867.1"/>
    </source>
</evidence>
<keyword evidence="12" id="KW-0119">Carbohydrate metabolism</keyword>
<dbReference type="InterPro" id="IPR011009">
    <property type="entry name" value="Kinase-like_dom_sf"/>
</dbReference>
<evidence type="ECO:0000256" key="4">
    <source>
        <dbReference type="ARBA" id="ARBA00011962"/>
    </source>
</evidence>
<reference evidence="17 18" key="2">
    <citation type="journal article" date="2023" name="ChemBioChem">
        <title>Acyltransferase Domain Exchange between Two Independent Type I Polyketide Synthases in the Same Producer Strain of Macrolide Antibiotics.</title>
        <authorList>
            <person name="Kudo F."/>
            <person name="Kishikawa K."/>
            <person name="Tsuboi K."/>
            <person name="Kido T."/>
            <person name="Usui T."/>
            <person name="Hashimoto J."/>
            <person name="Shin-Ya K."/>
            <person name="Miyanaga A."/>
            <person name="Eguchi T."/>
        </authorList>
    </citation>
    <scope>NUCLEOTIDE SEQUENCE [LARGE SCALE GENOMIC DNA]</scope>
    <source>
        <strain evidence="17 18">A-8890</strain>
    </source>
</reference>
<evidence type="ECO:0000259" key="16">
    <source>
        <dbReference type="Pfam" id="PF18085"/>
    </source>
</evidence>
<evidence type="ECO:0000256" key="2">
    <source>
        <dbReference type="ARBA" id="ARBA00006219"/>
    </source>
</evidence>
<dbReference type="Proteomes" id="UP001321542">
    <property type="component" value="Chromosome"/>
</dbReference>
<evidence type="ECO:0000256" key="14">
    <source>
        <dbReference type="ARBA" id="ARBA00049067"/>
    </source>
</evidence>
<keyword evidence="18" id="KW-1185">Reference proteome</keyword>
<evidence type="ECO:0000256" key="13">
    <source>
        <dbReference type="ARBA" id="ARBA00031251"/>
    </source>
</evidence>
<dbReference type="SUPFAM" id="SSF56112">
    <property type="entry name" value="Protein kinase-like (PK-like)"/>
    <property type="match status" value="1"/>
</dbReference>
<evidence type="ECO:0000256" key="12">
    <source>
        <dbReference type="ARBA" id="ARBA00023277"/>
    </source>
</evidence>
<evidence type="ECO:0000256" key="8">
    <source>
        <dbReference type="ARBA" id="ARBA00022741"/>
    </source>
</evidence>
<evidence type="ECO:0000256" key="1">
    <source>
        <dbReference type="ARBA" id="ARBA00004964"/>
    </source>
</evidence>
<organism evidence="17 18">
    <name type="scientific">Streptomyces graminofaciens</name>
    <dbReference type="NCBI Taxonomy" id="68212"/>
    <lineage>
        <taxon>Bacteria</taxon>
        <taxon>Bacillati</taxon>
        <taxon>Actinomycetota</taxon>
        <taxon>Actinomycetes</taxon>
        <taxon>Kitasatosporales</taxon>
        <taxon>Streptomycetaceae</taxon>
        <taxon>Streptomyces</taxon>
    </lineage>
</organism>
<dbReference type="Pfam" id="PF18085">
    <property type="entry name" value="Mak_N_cap"/>
    <property type="match status" value="1"/>
</dbReference>
<keyword evidence="8" id="KW-0547">Nucleotide-binding</keyword>
<feature type="region of interest" description="Disordered" evidence="15">
    <location>
        <begin position="221"/>
        <end position="253"/>
    </location>
</feature>
<feature type="region of interest" description="Disordered" evidence="15">
    <location>
        <begin position="384"/>
        <end position="418"/>
    </location>
</feature>
<feature type="compositionally biased region" description="Low complexity" evidence="15">
    <location>
        <begin position="386"/>
        <end position="414"/>
    </location>
</feature>
<keyword evidence="6" id="KW-0321">Glycogen metabolism</keyword>
<evidence type="ECO:0000256" key="11">
    <source>
        <dbReference type="ARBA" id="ARBA00023056"/>
    </source>
</evidence>
<evidence type="ECO:0000256" key="9">
    <source>
        <dbReference type="ARBA" id="ARBA00022777"/>
    </source>
</evidence>
<comment type="pathway">
    <text evidence="1">Glycan biosynthesis; glycogen biosynthesis.</text>
</comment>
<evidence type="ECO:0000256" key="3">
    <source>
        <dbReference type="ARBA" id="ARBA00011245"/>
    </source>
</evidence>
<comment type="catalytic activity">
    <reaction evidence="14">
        <text>D-maltose + ATP = alpha-maltose 1-phosphate + ADP + H(+)</text>
        <dbReference type="Rhea" id="RHEA:31915"/>
        <dbReference type="ChEBI" id="CHEBI:15378"/>
        <dbReference type="ChEBI" id="CHEBI:17306"/>
        <dbReference type="ChEBI" id="CHEBI:30616"/>
        <dbReference type="ChEBI" id="CHEBI:63576"/>
        <dbReference type="ChEBI" id="CHEBI:456216"/>
        <dbReference type="EC" id="2.7.1.175"/>
    </reaction>
</comment>
<keyword evidence="11" id="KW-0320">Glycogen biosynthesis</keyword>
<evidence type="ECO:0000256" key="15">
    <source>
        <dbReference type="SAM" id="MobiDB-lite"/>
    </source>
</evidence>
<keyword evidence="9" id="KW-0418">Kinase</keyword>
<comment type="subunit">
    <text evidence="3">Monomer.</text>
</comment>
<comment type="similarity">
    <text evidence="2">Belongs to the aminoglycoside phosphotransferase family.</text>
</comment>
<protein>
    <recommendedName>
        <fullName evidence="5">Maltokinase</fullName>
        <ecNumber evidence="4">2.7.1.175</ecNumber>
    </recommendedName>
    <alternativeName>
        <fullName evidence="13">Maltose-1-phosphate synthase</fullName>
    </alternativeName>
</protein>
<evidence type="ECO:0000256" key="6">
    <source>
        <dbReference type="ARBA" id="ARBA00022600"/>
    </source>
</evidence>
<gene>
    <name evidence="17" type="ORF">SGFS_041610</name>
</gene>
<accession>A0ABM7FA72</accession>
<name>A0ABM7FA72_9ACTN</name>
<keyword evidence="7" id="KW-0808">Transferase</keyword>
<reference evidence="17 18" key="1">
    <citation type="journal article" date="2010" name="ChemBioChem">
        <title>Cloning and characterization of the biosynthetic gene cluster of 16-membered macrolide antibiotic FD-891: involvement of a dual functional cytochrome P450 monooxygenase catalyzing epoxidation and hydroxylation.</title>
        <authorList>
            <person name="Kudo F."/>
            <person name="Motegi A."/>
            <person name="Mizoue K."/>
            <person name="Eguchi T."/>
        </authorList>
    </citation>
    <scope>NUCLEOTIDE SEQUENCE [LARGE SCALE GENOMIC DNA]</scope>
    <source>
        <strain evidence="17 18">A-8890</strain>
    </source>
</reference>
<dbReference type="EC" id="2.7.1.175" evidence="4"/>
<evidence type="ECO:0000313" key="18">
    <source>
        <dbReference type="Proteomes" id="UP001321542"/>
    </source>
</evidence>
<feature type="domain" description="Maltokinase N-terminal cap" evidence="16">
    <location>
        <begin position="23"/>
        <end position="120"/>
    </location>
</feature>
<dbReference type="Gene3D" id="3.90.1200.10">
    <property type="match status" value="1"/>
</dbReference>
<keyword evidence="10" id="KW-0067">ATP-binding</keyword>
<dbReference type="RefSeq" id="WP_286252195.1">
    <property type="nucleotide sequence ID" value="NZ_AP018448.1"/>
</dbReference>